<dbReference type="InterPro" id="IPR036390">
    <property type="entry name" value="WH_DNA-bd_sf"/>
</dbReference>
<dbReference type="GO" id="GO:0003700">
    <property type="term" value="F:DNA-binding transcription factor activity"/>
    <property type="evidence" value="ECO:0007669"/>
    <property type="project" value="InterPro"/>
</dbReference>
<sequence length="166" mass="17709">MVNTEPEAADAQAAAVEAAMTALRSAYRRRTLARAARRRGERAGRHGALPDAVVELLDAVAAAEDRGAPLTVTEAAGLLGVDQPRASRLAARAHGDGLLRRGADQRDGRRSPLAVTDEGRAVLAAVRDFRRRVVAEALAEWPAADRAALARLLDRFVRDFSAAARN</sequence>
<evidence type="ECO:0000313" key="2">
    <source>
        <dbReference type="EMBL" id="NYI98926.1"/>
    </source>
</evidence>
<dbReference type="Gene3D" id="1.10.10.10">
    <property type="entry name" value="Winged helix-like DNA-binding domain superfamily/Winged helix DNA-binding domain"/>
    <property type="match status" value="1"/>
</dbReference>
<keyword evidence="2" id="KW-0238">DNA-binding</keyword>
<name>A0A853BVW2_9ACTN</name>
<dbReference type="SMART" id="SM00347">
    <property type="entry name" value="HTH_MARR"/>
    <property type="match status" value="1"/>
</dbReference>
<dbReference type="PANTHER" id="PTHR33164">
    <property type="entry name" value="TRANSCRIPTIONAL REGULATOR, MARR FAMILY"/>
    <property type="match status" value="1"/>
</dbReference>
<dbReference type="GO" id="GO:0006950">
    <property type="term" value="P:response to stress"/>
    <property type="evidence" value="ECO:0007669"/>
    <property type="project" value="TreeGrafter"/>
</dbReference>
<keyword evidence="3" id="KW-1185">Reference proteome</keyword>
<dbReference type="InterPro" id="IPR036388">
    <property type="entry name" value="WH-like_DNA-bd_sf"/>
</dbReference>
<organism evidence="2 3">
    <name type="scientific">Streptomonospora nanhaiensis</name>
    <dbReference type="NCBI Taxonomy" id="1323731"/>
    <lineage>
        <taxon>Bacteria</taxon>
        <taxon>Bacillati</taxon>
        <taxon>Actinomycetota</taxon>
        <taxon>Actinomycetes</taxon>
        <taxon>Streptosporangiales</taxon>
        <taxon>Nocardiopsidaceae</taxon>
        <taxon>Streptomonospora</taxon>
    </lineage>
</organism>
<comment type="caution">
    <text evidence="2">The sequence shown here is derived from an EMBL/GenBank/DDBJ whole genome shotgun (WGS) entry which is preliminary data.</text>
</comment>
<evidence type="ECO:0000259" key="1">
    <source>
        <dbReference type="PROSITE" id="PS50995"/>
    </source>
</evidence>
<dbReference type="Pfam" id="PF12802">
    <property type="entry name" value="MarR_2"/>
    <property type="match status" value="1"/>
</dbReference>
<dbReference type="InterPro" id="IPR000835">
    <property type="entry name" value="HTH_MarR-typ"/>
</dbReference>
<accession>A0A853BVW2</accession>
<protein>
    <submittedName>
        <fullName evidence="2">DNA-binding MarR family transcriptional regulator</fullName>
    </submittedName>
</protein>
<dbReference type="GO" id="GO:0003677">
    <property type="term" value="F:DNA binding"/>
    <property type="evidence" value="ECO:0007669"/>
    <property type="project" value="UniProtKB-KW"/>
</dbReference>
<feature type="domain" description="HTH marR-type" evidence="1">
    <location>
        <begin position="25"/>
        <end position="158"/>
    </location>
</feature>
<dbReference type="PANTHER" id="PTHR33164:SF57">
    <property type="entry name" value="MARR-FAMILY TRANSCRIPTIONAL REGULATOR"/>
    <property type="match status" value="1"/>
</dbReference>
<reference evidence="2 3" key="1">
    <citation type="submission" date="2020-07" db="EMBL/GenBank/DDBJ databases">
        <title>Sequencing the genomes of 1000 actinobacteria strains.</title>
        <authorList>
            <person name="Klenk H.-P."/>
        </authorList>
    </citation>
    <scope>NUCLEOTIDE SEQUENCE [LARGE SCALE GENOMIC DNA]</scope>
    <source>
        <strain evidence="2 3">DSM 45927</strain>
    </source>
</reference>
<dbReference type="EMBL" id="JACCFO010000001">
    <property type="protein sequence ID" value="NYI98926.1"/>
    <property type="molecule type" value="Genomic_DNA"/>
</dbReference>
<proteinExistence type="predicted"/>
<dbReference type="RefSeq" id="WP_179769985.1">
    <property type="nucleotide sequence ID" value="NZ_JACCFO010000001.1"/>
</dbReference>
<dbReference type="PROSITE" id="PS50995">
    <property type="entry name" value="HTH_MARR_2"/>
    <property type="match status" value="1"/>
</dbReference>
<dbReference type="SUPFAM" id="SSF46785">
    <property type="entry name" value="Winged helix' DNA-binding domain"/>
    <property type="match status" value="1"/>
</dbReference>
<gene>
    <name evidence="2" type="ORF">HNR12_005203</name>
</gene>
<dbReference type="Proteomes" id="UP000575985">
    <property type="component" value="Unassembled WGS sequence"/>
</dbReference>
<evidence type="ECO:0000313" key="3">
    <source>
        <dbReference type="Proteomes" id="UP000575985"/>
    </source>
</evidence>
<dbReference type="AlphaFoldDB" id="A0A853BVW2"/>
<dbReference type="InterPro" id="IPR039422">
    <property type="entry name" value="MarR/SlyA-like"/>
</dbReference>